<evidence type="ECO:0000259" key="3">
    <source>
        <dbReference type="SMART" id="SM00822"/>
    </source>
</evidence>
<gene>
    <name evidence="4" type="ORF">GCM10017591_20150</name>
</gene>
<evidence type="ECO:0000313" key="4">
    <source>
        <dbReference type="EMBL" id="GLJ95952.1"/>
    </source>
</evidence>
<dbReference type="EMBL" id="BSER01000009">
    <property type="protein sequence ID" value="GLJ95952.1"/>
    <property type="molecule type" value="Genomic_DNA"/>
</dbReference>
<dbReference type="PANTHER" id="PTHR42760:SF133">
    <property type="entry name" value="3-OXOACYL-[ACYL-CARRIER-PROTEIN] REDUCTASE"/>
    <property type="match status" value="1"/>
</dbReference>
<organism evidence="4 5">
    <name type="scientific">Microbacterium dextranolyticum</name>
    <dbReference type="NCBI Taxonomy" id="36806"/>
    <lineage>
        <taxon>Bacteria</taxon>
        <taxon>Bacillati</taxon>
        <taxon>Actinomycetota</taxon>
        <taxon>Actinomycetes</taxon>
        <taxon>Micrococcales</taxon>
        <taxon>Microbacteriaceae</taxon>
        <taxon>Microbacterium</taxon>
    </lineage>
</organism>
<dbReference type="PROSITE" id="PS00061">
    <property type="entry name" value="ADH_SHORT"/>
    <property type="match status" value="1"/>
</dbReference>
<dbReference type="SMART" id="SM00822">
    <property type="entry name" value="PKS_KR"/>
    <property type="match status" value="1"/>
</dbReference>
<dbReference type="SUPFAM" id="SSF51735">
    <property type="entry name" value="NAD(P)-binding Rossmann-fold domains"/>
    <property type="match status" value="1"/>
</dbReference>
<dbReference type="InterPro" id="IPR020904">
    <property type="entry name" value="Sc_DH/Rdtase_CS"/>
</dbReference>
<dbReference type="Gene3D" id="3.40.50.720">
    <property type="entry name" value="NAD(P)-binding Rossmann-like Domain"/>
    <property type="match status" value="1"/>
</dbReference>
<feature type="domain" description="Ketoreductase" evidence="3">
    <location>
        <begin position="11"/>
        <end position="185"/>
    </location>
</feature>
<dbReference type="InterPro" id="IPR036291">
    <property type="entry name" value="NAD(P)-bd_dom_sf"/>
</dbReference>
<dbReference type="PRINTS" id="PR00080">
    <property type="entry name" value="SDRFAMILY"/>
</dbReference>
<dbReference type="Proteomes" id="UP001142291">
    <property type="component" value="Unassembled WGS sequence"/>
</dbReference>
<dbReference type="InterPro" id="IPR057326">
    <property type="entry name" value="KR_dom"/>
</dbReference>
<sequence>MTITHARLTGTTAIVTGGVGGIGAAIVRRLVDEGAEVVILDLETDAASARAAELGARLCGVDLADSTDTKRAVAEAAELLGGVDLLVNCAGVFRLVPLLEIDDAEWDRVMNINARGTLATMQAVAPLMIERGGGRIVNLASMAAKAGGAMEAHYAASKSAVVALTRAAAIEWGAHGVTVNAICPGYVLTEMGAATRSPEQVAQWTARSPLGRLGEPADVAGLVAYLATDGGYLTGQALNVTGGMVMH</sequence>
<name>A0A9W6HN84_9MICO</name>
<dbReference type="InterPro" id="IPR002347">
    <property type="entry name" value="SDR_fam"/>
</dbReference>
<dbReference type="PANTHER" id="PTHR42760">
    <property type="entry name" value="SHORT-CHAIN DEHYDROGENASES/REDUCTASES FAMILY MEMBER"/>
    <property type="match status" value="1"/>
</dbReference>
<dbReference type="FunFam" id="3.40.50.720:FF:000084">
    <property type="entry name" value="Short-chain dehydrogenase reductase"/>
    <property type="match status" value="1"/>
</dbReference>
<evidence type="ECO:0000256" key="2">
    <source>
        <dbReference type="ARBA" id="ARBA00023002"/>
    </source>
</evidence>
<keyword evidence="2" id="KW-0560">Oxidoreductase</keyword>
<comment type="similarity">
    <text evidence="1">Belongs to the short-chain dehydrogenases/reductases (SDR) family.</text>
</comment>
<protein>
    <submittedName>
        <fullName evidence="4">3-oxoacyl-ACP reductase</fullName>
    </submittedName>
</protein>
<keyword evidence="5" id="KW-1185">Reference proteome</keyword>
<comment type="caution">
    <text evidence="4">The sequence shown here is derived from an EMBL/GenBank/DDBJ whole genome shotgun (WGS) entry which is preliminary data.</text>
</comment>
<dbReference type="RefSeq" id="WP_204963600.1">
    <property type="nucleotide sequence ID" value="NZ_BAAAUR010000001.1"/>
</dbReference>
<proteinExistence type="inferred from homology"/>
<evidence type="ECO:0000313" key="5">
    <source>
        <dbReference type="Proteomes" id="UP001142291"/>
    </source>
</evidence>
<accession>A0A9W6HN84</accession>
<dbReference type="AlphaFoldDB" id="A0A9W6HN84"/>
<dbReference type="CDD" id="cd05233">
    <property type="entry name" value="SDR_c"/>
    <property type="match status" value="1"/>
</dbReference>
<dbReference type="GO" id="GO:0016616">
    <property type="term" value="F:oxidoreductase activity, acting on the CH-OH group of donors, NAD or NADP as acceptor"/>
    <property type="evidence" value="ECO:0007669"/>
    <property type="project" value="TreeGrafter"/>
</dbReference>
<dbReference type="Pfam" id="PF13561">
    <property type="entry name" value="adh_short_C2"/>
    <property type="match status" value="1"/>
</dbReference>
<reference evidence="4" key="1">
    <citation type="journal article" date="2014" name="Int. J. Syst. Evol. Microbiol.">
        <title>Complete genome sequence of Corynebacterium casei LMG S-19264T (=DSM 44701T), isolated from a smear-ripened cheese.</title>
        <authorList>
            <consortium name="US DOE Joint Genome Institute (JGI-PGF)"/>
            <person name="Walter F."/>
            <person name="Albersmeier A."/>
            <person name="Kalinowski J."/>
            <person name="Ruckert C."/>
        </authorList>
    </citation>
    <scope>NUCLEOTIDE SEQUENCE</scope>
    <source>
        <strain evidence="4">VKM Ac-1940</strain>
    </source>
</reference>
<dbReference type="PRINTS" id="PR00081">
    <property type="entry name" value="GDHRDH"/>
</dbReference>
<evidence type="ECO:0000256" key="1">
    <source>
        <dbReference type="ARBA" id="ARBA00006484"/>
    </source>
</evidence>
<reference evidence="4" key="2">
    <citation type="submission" date="2023-01" db="EMBL/GenBank/DDBJ databases">
        <authorList>
            <person name="Sun Q."/>
            <person name="Evtushenko L."/>
        </authorList>
    </citation>
    <scope>NUCLEOTIDE SEQUENCE</scope>
    <source>
        <strain evidence="4">VKM Ac-1940</strain>
    </source>
</reference>